<keyword evidence="2" id="KW-1185">Reference proteome</keyword>
<sequence length="235" mass="24828">MPDRPAWPGWALPDRARDEIERLGAGAAIAALETAIAAHLLRAEPAMQPAALAEALGIARDHAALDRIGRLAAALADELEALAGSSAARALGEELAHYQPPSIIKALDDAAPSHYRAMIYQLGPAALAARLQAVHELAEAADAAHGPRQPTQRGRTPAARERLLSDIFGALDYAMDDAEDWRDAWAPLAAPQGRLVRLVGVCLEAIGEAATTNLAQVVRRALQSESAWSADLEGE</sequence>
<accession>A0ABV7E839</accession>
<reference evidence="2" key="1">
    <citation type="journal article" date="2019" name="Int. J. Syst. Evol. Microbiol.">
        <title>The Global Catalogue of Microorganisms (GCM) 10K type strain sequencing project: providing services to taxonomists for standard genome sequencing and annotation.</title>
        <authorList>
            <consortium name="The Broad Institute Genomics Platform"/>
            <consortium name="The Broad Institute Genome Sequencing Center for Infectious Disease"/>
            <person name="Wu L."/>
            <person name="Ma J."/>
        </authorList>
    </citation>
    <scope>NUCLEOTIDE SEQUENCE [LARGE SCALE GENOMIC DNA]</scope>
    <source>
        <strain evidence="2">KCTC 52607</strain>
    </source>
</reference>
<dbReference type="Proteomes" id="UP001595456">
    <property type="component" value="Unassembled WGS sequence"/>
</dbReference>
<evidence type="ECO:0000313" key="1">
    <source>
        <dbReference type="EMBL" id="MFC3098855.1"/>
    </source>
</evidence>
<name>A0ABV7E839_9SPHN</name>
<proteinExistence type="predicted"/>
<evidence type="ECO:0000313" key="2">
    <source>
        <dbReference type="Proteomes" id="UP001595456"/>
    </source>
</evidence>
<comment type="caution">
    <text evidence="1">The sequence shown here is derived from an EMBL/GenBank/DDBJ whole genome shotgun (WGS) entry which is preliminary data.</text>
</comment>
<gene>
    <name evidence="1" type="ORF">ACFODU_13745</name>
</gene>
<dbReference type="EMBL" id="JBHRST010000022">
    <property type="protein sequence ID" value="MFC3098855.1"/>
    <property type="molecule type" value="Genomic_DNA"/>
</dbReference>
<organism evidence="1 2">
    <name type="scientific">Alteraurantiacibacter palmitatis</name>
    <dbReference type="NCBI Taxonomy" id="2054628"/>
    <lineage>
        <taxon>Bacteria</taxon>
        <taxon>Pseudomonadati</taxon>
        <taxon>Pseudomonadota</taxon>
        <taxon>Alphaproteobacteria</taxon>
        <taxon>Sphingomonadales</taxon>
        <taxon>Erythrobacteraceae</taxon>
        <taxon>Alteraurantiacibacter</taxon>
    </lineage>
</organism>
<dbReference type="RefSeq" id="WP_336924657.1">
    <property type="nucleotide sequence ID" value="NZ_JBANRO010000001.1"/>
</dbReference>
<protein>
    <submittedName>
        <fullName evidence="1">Uncharacterized protein</fullName>
    </submittedName>
</protein>